<evidence type="ECO:0000313" key="3">
    <source>
        <dbReference type="Proteomes" id="UP001295684"/>
    </source>
</evidence>
<comment type="caution">
    <text evidence="2">The sequence shown here is derived from an EMBL/GenBank/DDBJ whole genome shotgun (WGS) entry which is preliminary data.</text>
</comment>
<dbReference type="Proteomes" id="UP001295684">
    <property type="component" value="Unassembled WGS sequence"/>
</dbReference>
<feature type="compositionally biased region" description="Polar residues" evidence="1">
    <location>
        <begin position="254"/>
        <end position="270"/>
    </location>
</feature>
<evidence type="ECO:0000256" key="1">
    <source>
        <dbReference type="SAM" id="MobiDB-lite"/>
    </source>
</evidence>
<reference evidence="2" key="1">
    <citation type="submission" date="2023-07" db="EMBL/GenBank/DDBJ databases">
        <authorList>
            <consortium name="AG Swart"/>
            <person name="Singh M."/>
            <person name="Singh A."/>
            <person name="Seah K."/>
            <person name="Emmerich C."/>
        </authorList>
    </citation>
    <scope>NUCLEOTIDE SEQUENCE</scope>
    <source>
        <strain evidence="2">DP1</strain>
    </source>
</reference>
<feature type="compositionally biased region" description="Basic residues" evidence="1">
    <location>
        <begin position="448"/>
        <end position="461"/>
    </location>
</feature>
<feature type="compositionally biased region" description="Basic and acidic residues" evidence="1">
    <location>
        <begin position="240"/>
        <end position="250"/>
    </location>
</feature>
<accession>A0AAD1XWI2</accession>
<feature type="region of interest" description="Disordered" evidence="1">
    <location>
        <begin position="431"/>
        <end position="504"/>
    </location>
</feature>
<dbReference type="EMBL" id="CAMPGE010021721">
    <property type="protein sequence ID" value="CAI2379846.1"/>
    <property type="molecule type" value="Genomic_DNA"/>
</dbReference>
<keyword evidence="3" id="KW-1185">Reference proteome</keyword>
<feature type="region of interest" description="Disordered" evidence="1">
    <location>
        <begin position="554"/>
        <end position="574"/>
    </location>
</feature>
<organism evidence="2 3">
    <name type="scientific">Euplotes crassus</name>
    <dbReference type="NCBI Taxonomy" id="5936"/>
    <lineage>
        <taxon>Eukaryota</taxon>
        <taxon>Sar</taxon>
        <taxon>Alveolata</taxon>
        <taxon>Ciliophora</taxon>
        <taxon>Intramacronucleata</taxon>
        <taxon>Spirotrichea</taxon>
        <taxon>Hypotrichia</taxon>
        <taxon>Euplotida</taxon>
        <taxon>Euplotidae</taxon>
        <taxon>Moneuplotes</taxon>
    </lineage>
</organism>
<feature type="compositionally biased region" description="Basic and acidic residues" evidence="1">
    <location>
        <begin position="492"/>
        <end position="503"/>
    </location>
</feature>
<evidence type="ECO:0000313" key="2">
    <source>
        <dbReference type="EMBL" id="CAI2379846.1"/>
    </source>
</evidence>
<protein>
    <submittedName>
        <fullName evidence="2">Uncharacterized protein</fullName>
    </submittedName>
</protein>
<feature type="region of interest" description="Disordered" evidence="1">
    <location>
        <begin position="231"/>
        <end position="289"/>
    </location>
</feature>
<feature type="region of interest" description="Disordered" evidence="1">
    <location>
        <begin position="45"/>
        <end position="66"/>
    </location>
</feature>
<feature type="compositionally biased region" description="Basic and acidic residues" evidence="1">
    <location>
        <begin position="364"/>
        <end position="375"/>
    </location>
</feature>
<gene>
    <name evidence="2" type="ORF">ECRASSUSDP1_LOCUS21266</name>
</gene>
<feature type="compositionally biased region" description="Basic and acidic residues" evidence="1">
    <location>
        <begin position="554"/>
        <end position="565"/>
    </location>
</feature>
<sequence>MSEKEEAKEVEEVQVLICEENSENVEEGCKNIPYVKKSKVVKYTSDEKSPEKKMMSPGGLDLSSQNLRKEGQPNQLLEVNRRMLRKIFNRHVFCNKKKIKTAEVNKICMSLNIFPDLLTNVEITRIICEIQPEPSSNLMKSPRMLNKEVMMKDYLLSYTDFEKLLVKVAVRAFKAPSEQSEGDSLNADSFRTDINDYTEALYHLLNHIRDPSKVLYGVKINTQAFEKSKRKSCVKIKSKQGHEKNEDRAKARMSLTNPTRLPFTSSSSHIYSKRDHNDGEDSYDSKEQDFDQDLLEASELVKRDISGPRGQHKARYSSPSQINKDDEVEDCAAQLNNKMERLNKTMKFGKFVAKRSFRSSNPSYKKEKYKSKPREPYLPSRETQRFMKSKHQIPDIGGDEFSKSYSKEETKSHTTLKPKTKRVIKNIDSDTFSSRAKQQRKNLPTSSNHKHININKYHPKTPSHLSMNRSTLKASKPLRRDPQGHASSHSLIVEKPKTRERSTTQKAIRPIFGTQSELDNSSITQGGESLAKIKSLFDTVSTLRTTISNFKRRHEEIHQSRESRPSQDLSMRESSSNYFTLDKINEEEVVEEKGFTDNQLMAVGMLKTIIGFKLKRTNRDLIRYLKSLKENKEELV</sequence>
<feature type="compositionally biased region" description="Polar residues" evidence="1">
    <location>
        <begin position="463"/>
        <end position="473"/>
    </location>
</feature>
<feature type="region of interest" description="Disordered" evidence="1">
    <location>
        <begin position="301"/>
        <end position="323"/>
    </location>
</feature>
<feature type="compositionally biased region" description="Polar residues" evidence="1">
    <location>
        <begin position="431"/>
        <end position="447"/>
    </location>
</feature>
<proteinExistence type="predicted"/>
<dbReference type="AlphaFoldDB" id="A0AAD1XWI2"/>
<feature type="region of interest" description="Disordered" evidence="1">
    <location>
        <begin position="359"/>
        <end position="417"/>
    </location>
</feature>
<feature type="compositionally biased region" description="Basic and acidic residues" evidence="1">
    <location>
        <begin position="272"/>
        <end position="289"/>
    </location>
</feature>
<feature type="compositionally biased region" description="Basic and acidic residues" evidence="1">
    <location>
        <begin position="45"/>
        <end position="54"/>
    </location>
</feature>
<feature type="compositionally biased region" description="Basic and acidic residues" evidence="1">
    <location>
        <begin position="400"/>
        <end position="412"/>
    </location>
</feature>
<name>A0AAD1XWI2_EUPCR</name>